<feature type="transmembrane region" description="Helical" evidence="6">
    <location>
        <begin position="165"/>
        <end position="184"/>
    </location>
</feature>
<keyword evidence="10" id="KW-1185">Reference proteome</keyword>
<name>A0A6A5BTF3_NAEFO</name>
<keyword evidence="4 6" id="KW-1133">Transmembrane helix</keyword>
<dbReference type="VEuPathDB" id="AmoebaDB:NfTy_085930"/>
<evidence type="ECO:0000313" key="9">
    <source>
        <dbReference type="EMBL" id="KAF0976199.1"/>
    </source>
</evidence>
<comment type="similarity">
    <text evidence="2 6">Belongs to the BI1 family.</text>
</comment>
<evidence type="ECO:0000256" key="4">
    <source>
        <dbReference type="ARBA" id="ARBA00022989"/>
    </source>
</evidence>
<feature type="transmembrane region" description="Helical" evidence="6">
    <location>
        <begin position="219"/>
        <end position="241"/>
    </location>
</feature>
<reference evidence="9 10" key="1">
    <citation type="journal article" date="2019" name="Sci. Rep.">
        <title>Nanopore sequencing improves the draft genome of the human pathogenic amoeba Naegleria fowleri.</title>
        <authorList>
            <person name="Liechti N."/>
            <person name="Schurch N."/>
            <person name="Bruggmann R."/>
            <person name="Wittwer M."/>
        </authorList>
    </citation>
    <scope>NUCLEOTIDE SEQUENCE [LARGE SCALE GENOMIC DNA]</scope>
    <source>
        <strain evidence="9 10">ATCC 30894</strain>
    </source>
</reference>
<organism evidence="9 10">
    <name type="scientific">Naegleria fowleri</name>
    <name type="common">Brain eating amoeba</name>
    <dbReference type="NCBI Taxonomy" id="5763"/>
    <lineage>
        <taxon>Eukaryota</taxon>
        <taxon>Discoba</taxon>
        <taxon>Heterolobosea</taxon>
        <taxon>Tetramitia</taxon>
        <taxon>Eutetramitia</taxon>
        <taxon>Vahlkampfiidae</taxon>
        <taxon>Naegleria</taxon>
    </lineage>
</organism>
<feature type="transmembrane region" description="Helical" evidence="6">
    <location>
        <begin position="190"/>
        <end position="212"/>
    </location>
</feature>
<feature type="transmembrane region" description="Helical" evidence="6">
    <location>
        <begin position="247"/>
        <end position="266"/>
    </location>
</feature>
<keyword evidence="3 6" id="KW-0812">Transmembrane</keyword>
<dbReference type="OMA" id="ALCQMHE"/>
<dbReference type="GO" id="GO:0016020">
    <property type="term" value="C:membrane"/>
    <property type="evidence" value="ECO:0007669"/>
    <property type="project" value="UniProtKB-SubCell"/>
</dbReference>
<dbReference type="InterPro" id="IPR006214">
    <property type="entry name" value="Bax_inhibitor_1-related"/>
</dbReference>
<dbReference type="EMBL" id="VFQX01000041">
    <property type="protein sequence ID" value="KAF0976199.1"/>
    <property type="molecule type" value="Genomic_DNA"/>
</dbReference>
<evidence type="ECO:0000256" key="3">
    <source>
        <dbReference type="ARBA" id="ARBA00022692"/>
    </source>
</evidence>
<feature type="transmembrane region" description="Helical" evidence="6">
    <location>
        <begin position="286"/>
        <end position="304"/>
    </location>
</feature>
<feature type="compositionally biased region" description="Low complexity" evidence="8">
    <location>
        <begin position="27"/>
        <end position="37"/>
    </location>
</feature>
<evidence type="ECO:0000256" key="5">
    <source>
        <dbReference type="ARBA" id="ARBA00023136"/>
    </source>
</evidence>
<dbReference type="RefSeq" id="XP_044560912.1">
    <property type="nucleotide sequence ID" value="XM_044708336.1"/>
</dbReference>
<keyword evidence="7" id="KW-0175">Coiled coil</keyword>
<evidence type="ECO:0000256" key="6">
    <source>
        <dbReference type="RuleBase" id="RU004379"/>
    </source>
</evidence>
<dbReference type="PANTHER" id="PTHR23291">
    <property type="entry name" value="BAX INHIBITOR-RELATED"/>
    <property type="match status" value="1"/>
</dbReference>
<feature type="coiled-coil region" evidence="7">
    <location>
        <begin position="55"/>
        <end position="82"/>
    </location>
</feature>
<evidence type="ECO:0000256" key="8">
    <source>
        <dbReference type="SAM" id="MobiDB-lite"/>
    </source>
</evidence>
<evidence type="ECO:0000313" key="10">
    <source>
        <dbReference type="Proteomes" id="UP000444721"/>
    </source>
</evidence>
<evidence type="ECO:0000256" key="1">
    <source>
        <dbReference type="ARBA" id="ARBA00004141"/>
    </source>
</evidence>
<dbReference type="Pfam" id="PF01027">
    <property type="entry name" value="Bax1-I"/>
    <property type="match status" value="1"/>
</dbReference>
<feature type="transmembrane region" description="Helical" evidence="6">
    <location>
        <begin position="143"/>
        <end position="158"/>
    </location>
</feature>
<proteinExistence type="inferred from homology"/>
<evidence type="ECO:0000256" key="7">
    <source>
        <dbReference type="SAM" id="Coils"/>
    </source>
</evidence>
<comment type="caution">
    <text evidence="9">The sequence shown here is derived from an EMBL/GenBank/DDBJ whole genome shotgun (WGS) entry which is preliminary data.</text>
</comment>
<dbReference type="Proteomes" id="UP000444721">
    <property type="component" value="Unassembled WGS sequence"/>
</dbReference>
<accession>A0A6A5BTF3</accession>
<keyword evidence="5 6" id="KW-0472">Membrane</keyword>
<dbReference type="AlphaFoldDB" id="A0A6A5BTF3"/>
<feature type="transmembrane region" description="Helical" evidence="6">
    <location>
        <begin position="116"/>
        <end position="137"/>
    </location>
</feature>
<dbReference type="VEuPathDB" id="AmoebaDB:NF0118300"/>
<comment type="subcellular location">
    <subcellularLocation>
        <location evidence="1">Membrane</location>
        <topology evidence="1">Multi-pass membrane protein</topology>
    </subcellularLocation>
</comment>
<dbReference type="PANTHER" id="PTHR23291:SF32">
    <property type="entry name" value="BAX INHIBITOR 1"/>
    <property type="match status" value="1"/>
</dbReference>
<protein>
    <submittedName>
        <fullName evidence="9">Uncharacterized protein</fullName>
    </submittedName>
</protein>
<dbReference type="GeneID" id="68112092"/>
<dbReference type="VEuPathDB" id="AmoebaDB:FDP41_004874"/>
<gene>
    <name evidence="9" type="ORF">FDP41_004874</name>
</gene>
<sequence length="313" mass="35105">MVHHEPVISNTSTKSEQFMIPTRISEQENPTTTNNETASTISHTMTIPIEELNGRNMNDDQYSQFKNNLDDLEAQQEREINKLKIPGSFYPTDVDWNIIGNFSGIESNVRKQLRGVYMLLAASVLCATFGSAVSVFYNLQPSILYSLVSIGLIIYVNFTSSMAGLLALGLSFGFQLGPLISLIITDIDPWIPLYALVGTTLIFSCFSVAAHFSKRRSMLFIGATLSSFLSLTVWTLFFSLIFGTFALYEVISVYGGLLMFCGYVVYDTQIIIERCHAGDEDLVRMALQLFINFIAIFVRILIILSKKRSRDNE</sequence>
<dbReference type="OrthoDB" id="1277691at2759"/>
<evidence type="ECO:0000256" key="2">
    <source>
        <dbReference type="ARBA" id="ARBA00010350"/>
    </source>
</evidence>
<feature type="region of interest" description="Disordered" evidence="8">
    <location>
        <begin position="1"/>
        <end position="37"/>
    </location>
</feature>